<dbReference type="Gene3D" id="1.10.10.1100">
    <property type="entry name" value="BFD-like [2Fe-2S]-binding domain"/>
    <property type="match status" value="1"/>
</dbReference>
<dbReference type="PANTHER" id="PTHR37424:SF1">
    <property type="entry name" value="BACTERIOFERRITIN-ASSOCIATED FERREDOXIN"/>
    <property type="match status" value="1"/>
</dbReference>
<evidence type="ECO:0000256" key="7">
    <source>
        <dbReference type="ARBA" id="ARBA00039386"/>
    </source>
</evidence>
<dbReference type="PANTHER" id="PTHR37424">
    <property type="entry name" value="BACTERIOFERRITIN-ASSOCIATED FERREDOXIN"/>
    <property type="match status" value="1"/>
</dbReference>
<dbReference type="InterPro" id="IPR007419">
    <property type="entry name" value="BFD-like_2Fe2S-bd_dom"/>
</dbReference>
<dbReference type="RefSeq" id="WP_188584654.1">
    <property type="nucleotide sequence ID" value="NZ_BMGC01000001.1"/>
</dbReference>
<keyword evidence="1" id="KW-0813">Transport</keyword>
<gene>
    <name evidence="10" type="ORF">GCM10011489_01490</name>
</gene>
<name>A0A916STL7_9ACTN</name>
<evidence type="ECO:0000256" key="5">
    <source>
        <dbReference type="ARBA" id="ARBA00023004"/>
    </source>
</evidence>
<keyword evidence="11" id="KW-1185">Reference proteome</keyword>
<sequence length="57" mass="5900">MFACICRGVTDDEVREYGACGAVTADDVGEQCGAGWGCGTCVERIEQLIAQRVGSAA</sequence>
<organism evidence="10 11">
    <name type="scientific">Gordonia jinhuaensis</name>
    <dbReference type="NCBI Taxonomy" id="1517702"/>
    <lineage>
        <taxon>Bacteria</taxon>
        <taxon>Bacillati</taxon>
        <taxon>Actinomycetota</taxon>
        <taxon>Actinomycetes</taxon>
        <taxon>Mycobacteriales</taxon>
        <taxon>Gordoniaceae</taxon>
        <taxon>Gordonia</taxon>
    </lineage>
</organism>
<dbReference type="GO" id="GO:0051537">
    <property type="term" value="F:2 iron, 2 sulfur cluster binding"/>
    <property type="evidence" value="ECO:0007669"/>
    <property type="project" value="UniProtKB-KW"/>
</dbReference>
<reference evidence="10" key="1">
    <citation type="journal article" date="2014" name="Int. J. Syst. Evol. Microbiol.">
        <title>Complete genome sequence of Corynebacterium casei LMG S-19264T (=DSM 44701T), isolated from a smear-ripened cheese.</title>
        <authorList>
            <consortium name="US DOE Joint Genome Institute (JGI-PGF)"/>
            <person name="Walter F."/>
            <person name="Albersmeier A."/>
            <person name="Kalinowski J."/>
            <person name="Ruckert C."/>
        </authorList>
    </citation>
    <scope>NUCLEOTIDE SEQUENCE</scope>
    <source>
        <strain evidence="10">CGMCC 1.12827</strain>
    </source>
</reference>
<evidence type="ECO:0000256" key="4">
    <source>
        <dbReference type="ARBA" id="ARBA00022982"/>
    </source>
</evidence>
<dbReference type="AlphaFoldDB" id="A0A916STL7"/>
<evidence type="ECO:0000256" key="2">
    <source>
        <dbReference type="ARBA" id="ARBA00022714"/>
    </source>
</evidence>
<dbReference type="InterPro" id="IPR052371">
    <property type="entry name" value="BFD-associated_ferredoxin"/>
</dbReference>
<dbReference type="GO" id="GO:0046872">
    <property type="term" value="F:metal ion binding"/>
    <property type="evidence" value="ECO:0007669"/>
    <property type="project" value="UniProtKB-KW"/>
</dbReference>
<keyword evidence="5" id="KW-0408">Iron</keyword>
<evidence type="ECO:0000313" key="10">
    <source>
        <dbReference type="EMBL" id="GGB17080.1"/>
    </source>
</evidence>
<proteinExistence type="inferred from homology"/>
<evidence type="ECO:0000256" key="1">
    <source>
        <dbReference type="ARBA" id="ARBA00022448"/>
    </source>
</evidence>
<keyword evidence="6" id="KW-0411">Iron-sulfur</keyword>
<keyword evidence="2" id="KW-0001">2Fe-2S</keyword>
<protein>
    <recommendedName>
        <fullName evidence="7">Bacterioferritin-associated ferredoxin</fullName>
    </recommendedName>
</protein>
<keyword evidence="4" id="KW-0249">Electron transport</keyword>
<feature type="domain" description="BFD-like [2Fe-2S]-binding" evidence="9">
    <location>
        <begin position="4"/>
        <end position="50"/>
    </location>
</feature>
<evidence type="ECO:0000256" key="6">
    <source>
        <dbReference type="ARBA" id="ARBA00023014"/>
    </source>
</evidence>
<reference evidence="10" key="2">
    <citation type="submission" date="2020-09" db="EMBL/GenBank/DDBJ databases">
        <authorList>
            <person name="Sun Q."/>
            <person name="Zhou Y."/>
        </authorList>
    </citation>
    <scope>NUCLEOTIDE SEQUENCE</scope>
    <source>
        <strain evidence="10">CGMCC 1.12827</strain>
    </source>
</reference>
<dbReference type="Pfam" id="PF04324">
    <property type="entry name" value="Fer2_BFD"/>
    <property type="match status" value="1"/>
</dbReference>
<dbReference type="EMBL" id="BMGC01000001">
    <property type="protein sequence ID" value="GGB17080.1"/>
    <property type="molecule type" value="Genomic_DNA"/>
</dbReference>
<accession>A0A916STL7</accession>
<comment type="similarity">
    <text evidence="8">Belongs to the Bfd family.</text>
</comment>
<comment type="caution">
    <text evidence="10">The sequence shown here is derived from an EMBL/GenBank/DDBJ whole genome shotgun (WGS) entry which is preliminary data.</text>
</comment>
<keyword evidence="3" id="KW-0479">Metal-binding</keyword>
<evidence type="ECO:0000256" key="3">
    <source>
        <dbReference type="ARBA" id="ARBA00022723"/>
    </source>
</evidence>
<dbReference type="Proteomes" id="UP000621454">
    <property type="component" value="Unassembled WGS sequence"/>
</dbReference>
<evidence type="ECO:0000259" key="9">
    <source>
        <dbReference type="Pfam" id="PF04324"/>
    </source>
</evidence>
<evidence type="ECO:0000256" key="8">
    <source>
        <dbReference type="ARBA" id="ARBA00046332"/>
    </source>
</evidence>
<evidence type="ECO:0000313" key="11">
    <source>
        <dbReference type="Proteomes" id="UP000621454"/>
    </source>
</evidence>
<dbReference type="InterPro" id="IPR041854">
    <property type="entry name" value="BFD-like_2Fe2S-bd_dom_sf"/>
</dbReference>